<dbReference type="PANTHER" id="PTHR47359:SF3">
    <property type="entry name" value="NLP_P60 DOMAIN-CONTAINING PROTEIN-RELATED"/>
    <property type="match status" value="1"/>
</dbReference>
<keyword evidence="4" id="KW-0788">Thiol protease</keyword>
<dbReference type="Gene3D" id="3.90.1720.10">
    <property type="entry name" value="endopeptidase domain like (from Nostoc punctiforme)"/>
    <property type="match status" value="1"/>
</dbReference>
<comment type="similarity">
    <text evidence="1">Belongs to the peptidase C40 family.</text>
</comment>
<reference evidence="7 8" key="1">
    <citation type="submission" date="2020-08" db="EMBL/GenBank/DDBJ databases">
        <title>A Genomic Blueprint of the Chicken Gut Microbiome.</title>
        <authorList>
            <person name="Gilroy R."/>
            <person name="Ravi A."/>
            <person name="Getino M."/>
            <person name="Pursley I."/>
            <person name="Horton D.L."/>
            <person name="Alikhan N.-F."/>
            <person name="Baker D."/>
            <person name="Gharbi K."/>
            <person name="Hall N."/>
            <person name="Watson M."/>
            <person name="Adriaenssens E.M."/>
            <person name="Foster-Nyarko E."/>
            <person name="Jarju S."/>
            <person name="Secka A."/>
            <person name="Antonio M."/>
            <person name="Oren A."/>
            <person name="Chaudhuri R."/>
            <person name="La Ragione R.M."/>
            <person name="Hildebrand F."/>
            <person name="Pallen M.J."/>
        </authorList>
    </citation>
    <scope>NUCLEOTIDE SEQUENCE [LARGE SCALE GENOMIC DNA]</scope>
    <source>
        <strain evidence="7 8">Sa4CUA1</strain>
    </source>
</reference>
<evidence type="ECO:0000313" key="7">
    <source>
        <dbReference type="EMBL" id="MBD7951392.1"/>
    </source>
</evidence>
<sequence length="254" mass="24464">MSMTQALTRVGEIRTEISALQDPTAARGASSTGTTGTSSGTGAASATDFASVLAAVGAGDAKGSSDLFGSLLSSLTGTSTGTGAGTGASPGSLDLAGLFSSLAAGATSAGSATSAGAAAAATPSAAATNGATSGAAGKAGAILDTAKQYLGVPYVWGGESLAEGGLDCSGLVQLVFGAHGVDLPRVAKDQMRQGTEVASLAQAQPGDLIVQRGGKHIGIYLGDGQMIHAPKPGRTVEITPVTDASVTTIRRVLG</sequence>
<protein>
    <submittedName>
        <fullName evidence="7">C40 family peptidase</fullName>
    </submittedName>
</protein>
<dbReference type="InterPro" id="IPR000064">
    <property type="entry name" value="NLP_P60_dom"/>
</dbReference>
<comment type="caution">
    <text evidence="7">The sequence shown here is derived from an EMBL/GenBank/DDBJ whole genome shotgun (WGS) entry which is preliminary data.</text>
</comment>
<feature type="region of interest" description="Disordered" evidence="5">
    <location>
        <begin position="18"/>
        <end position="43"/>
    </location>
</feature>
<evidence type="ECO:0000259" key="6">
    <source>
        <dbReference type="PROSITE" id="PS51935"/>
    </source>
</evidence>
<accession>A0ABR8RUB8</accession>
<dbReference type="RefSeq" id="WP_191796687.1">
    <property type="nucleotide sequence ID" value="NZ_JACSQQ010000022.1"/>
</dbReference>
<keyword evidence="2" id="KW-0645">Protease</keyword>
<evidence type="ECO:0000313" key="8">
    <source>
        <dbReference type="Proteomes" id="UP000641803"/>
    </source>
</evidence>
<feature type="compositionally biased region" description="Low complexity" evidence="5">
    <location>
        <begin position="24"/>
        <end position="43"/>
    </location>
</feature>
<dbReference type="Proteomes" id="UP000641803">
    <property type="component" value="Unassembled WGS sequence"/>
</dbReference>
<keyword evidence="8" id="KW-1185">Reference proteome</keyword>
<dbReference type="SUPFAM" id="SSF54001">
    <property type="entry name" value="Cysteine proteinases"/>
    <property type="match status" value="1"/>
</dbReference>
<dbReference type="InterPro" id="IPR038765">
    <property type="entry name" value="Papain-like_cys_pep_sf"/>
</dbReference>
<feature type="domain" description="NlpC/P60" evidence="6">
    <location>
        <begin position="136"/>
        <end position="254"/>
    </location>
</feature>
<dbReference type="InterPro" id="IPR051794">
    <property type="entry name" value="PG_Endopeptidase_C40"/>
</dbReference>
<dbReference type="Pfam" id="PF00877">
    <property type="entry name" value="NLPC_P60"/>
    <property type="match status" value="1"/>
</dbReference>
<evidence type="ECO:0000256" key="2">
    <source>
        <dbReference type="ARBA" id="ARBA00022670"/>
    </source>
</evidence>
<evidence type="ECO:0000256" key="4">
    <source>
        <dbReference type="ARBA" id="ARBA00022807"/>
    </source>
</evidence>
<dbReference type="PANTHER" id="PTHR47359">
    <property type="entry name" value="PEPTIDOGLYCAN DL-ENDOPEPTIDASE CWLO"/>
    <property type="match status" value="1"/>
</dbReference>
<evidence type="ECO:0000256" key="5">
    <source>
        <dbReference type="SAM" id="MobiDB-lite"/>
    </source>
</evidence>
<name>A0ABR8RUB8_9CELL</name>
<proteinExistence type="inferred from homology"/>
<organism evidence="7 8">
    <name type="scientific">Oerskovia rustica</name>
    <dbReference type="NCBI Taxonomy" id="2762237"/>
    <lineage>
        <taxon>Bacteria</taxon>
        <taxon>Bacillati</taxon>
        <taxon>Actinomycetota</taxon>
        <taxon>Actinomycetes</taxon>
        <taxon>Micrococcales</taxon>
        <taxon>Cellulomonadaceae</taxon>
        <taxon>Oerskovia</taxon>
    </lineage>
</organism>
<gene>
    <name evidence="7" type="ORF">H9652_13395</name>
</gene>
<keyword evidence="3" id="KW-0378">Hydrolase</keyword>
<dbReference type="PROSITE" id="PS51935">
    <property type="entry name" value="NLPC_P60"/>
    <property type="match status" value="1"/>
</dbReference>
<evidence type="ECO:0000256" key="1">
    <source>
        <dbReference type="ARBA" id="ARBA00007074"/>
    </source>
</evidence>
<evidence type="ECO:0000256" key="3">
    <source>
        <dbReference type="ARBA" id="ARBA00022801"/>
    </source>
</evidence>
<dbReference type="EMBL" id="JACSQQ010000022">
    <property type="protein sequence ID" value="MBD7951392.1"/>
    <property type="molecule type" value="Genomic_DNA"/>
</dbReference>